<dbReference type="AlphaFoldDB" id="A0A327QYB7"/>
<dbReference type="OrthoDB" id="1075024at2"/>
<keyword evidence="1" id="KW-0732">Signal</keyword>
<evidence type="ECO:0000313" key="2">
    <source>
        <dbReference type="EMBL" id="RAJ08714.1"/>
    </source>
</evidence>
<evidence type="ECO:0000313" key="3">
    <source>
        <dbReference type="Proteomes" id="UP000249547"/>
    </source>
</evidence>
<organism evidence="2 3">
    <name type="scientific">Chitinophaga skermanii</name>
    <dbReference type="NCBI Taxonomy" id="331697"/>
    <lineage>
        <taxon>Bacteria</taxon>
        <taxon>Pseudomonadati</taxon>
        <taxon>Bacteroidota</taxon>
        <taxon>Chitinophagia</taxon>
        <taxon>Chitinophagales</taxon>
        <taxon>Chitinophagaceae</taxon>
        <taxon>Chitinophaga</taxon>
    </lineage>
</organism>
<protein>
    <submittedName>
        <fullName evidence="2">Uncharacterized protein</fullName>
    </submittedName>
</protein>
<feature type="signal peptide" evidence="1">
    <location>
        <begin position="1"/>
        <end position="18"/>
    </location>
</feature>
<comment type="caution">
    <text evidence="2">The sequence shown here is derived from an EMBL/GenBank/DDBJ whole genome shotgun (WGS) entry which is preliminary data.</text>
</comment>
<gene>
    <name evidence="2" type="ORF">LX64_01368</name>
</gene>
<name>A0A327QYB7_9BACT</name>
<keyword evidence="3" id="KW-1185">Reference proteome</keyword>
<evidence type="ECO:0000256" key="1">
    <source>
        <dbReference type="SAM" id="SignalP"/>
    </source>
</evidence>
<feature type="chain" id="PRO_5016378864" evidence="1">
    <location>
        <begin position="19"/>
        <end position="271"/>
    </location>
</feature>
<dbReference type="EMBL" id="QLLL01000002">
    <property type="protein sequence ID" value="RAJ08714.1"/>
    <property type="molecule type" value="Genomic_DNA"/>
</dbReference>
<dbReference type="Proteomes" id="UP000249547">
    <property type="component" value="Unassembled WGS sequence"/>
</dbReference>
<proteinExistence type="predicted"/>
<reference evidence="2 3" key="1">
    <citation type="submission" date="2018-06" db="EMBL/GenBank/DDBJ databases">
        <title>Genomic Encyclopedia of Archaeal and Bacterial Type Strains, Phase II (KMG-II): from individual species to whole genera.</title>
        <authorList>
            <person name="Goeker M."/>
        </authorList>
    </citation>
    <scope>NUCLEOTIDE SEQUENCE [LARGE SCALE GENOMIC DNA]</scope>
    <source>
        <strain evidence="2 3">DSM 23857</strain>
    </source>
</reference>
<sequence length="271" mass="31183">MRVFYMILWLCAPFFVKAQGTLAENQLDGLLLYKSEMTSWYGTDVVREKFPGALKSLGGYFSYPSGNWYSCVFYSKDAQPKVLITISFDSTYQLQEAITNTETREFTAEELVYYKLRKAAFEQVKQDTSVHLLPNTSLNFVPLVHEGKHKVYVLSGPKEPNIVLFGNDYLLLFDDKTHIKSLTKLHKQAVPIKYDDKQPVAASLHTDTNESDKYITATDICTLMLYARYAGWKQHFVVSPSFVSIWDCEKDELNVITIEAWHKILEAQQQK</sequence>
<accession>A0A327QYB7</accession>
<dbReference type="RefSeq" id="WP_148707221.1">
    <property type="nucleotide sequence ID" value="NZ_QLLL01000002.1"/>
</dbReference>